<evidence type="ECO:0000256" key="2">
    <source>
        <dbReference type="SAM" id="MobiDB-lite"/>
    </source>
</evidence>
<organism evidence="3 4">
    <name type="scientific">Nitrososphaera gargensis (strain Ga9.2)</name>
    <dbReference type="NCBI Taxonomy" id="1237085"/>
    <lineage>
        <taxon>Archaea</taxon>
        <taxon>Nitrososphaerota</taxon>
        <taxon>Nitrososphaeria</taxon>
        <taxon>Nitrososphaerales</taxon>
        <taxon>Nitrososphaeraceae</taxon>
        <taxon>Nitrososphaera</taxon>
    </lineage>
</organism>
<evidence type="ECO:0000256" key="1">
    <source>
        <dbReference type="SAM" id="Coils"/>
    </source>
</evidence>
<feature type="coiled-coil region" evidence="1">
    <location>
        <begin position="131"/>
        <end position="202"/>
    </location>
</feature>
<dbReference type="InParanoid" id="K0IHV2"/>
<dbReference type="AlphaFoldDB" id="K0IHV2"/>
<dbReference type="EMBL" id="CP002408">
    <property type="protein sequence ID" value="AFU58528.1"/>
    <property type="molecule type" value="Genomic_DNA"/>
</dbReference>
<evidence type="ECO:0000313" key="4">
    <source>
        <dbReference type="Proteomes" id="UP000008037"/>
    </source>
</evidence>
<accession>K0IHV2</accession>
<dbReference type="KEGG" id="nga:Ngar_c15950"/>
<feature type="region of interest" description="Disordered" evidence="2">
    <location>
        <begin position="245"/>
        <end position="280"/>
    </location>
</feature>
<keyword evidence="1" id="KW-0175">Coiled coil</keyword>
<sequence length="280" mass="32722">MSSANIKCPICSKTLETAEYEHVKEQLGKSVSQKYREQLRKERQEHADRLARFKKEQQKRIQAMAKRQQIGKKLLQKRLSEQARVSKERYKRGLVQLKKNYQMQLEHLREFYGTQNAALQNELKASFASQLEAMKKNYESLSASNQQQLETLQKYLEDKLVGELREKVSQLEQDKLATELRLAEVVRQLDERNAEIVSMKERLPNMDTLTPEEHEVDQITSEAPEQAANQELIKMVREVAQQQELGELKELEEGGEEDGDQEEEKHRFWGSKAGKRFGLF</sequence>
<keyword evidence="4" id="KW-1185">Reference proteome</keyword>
<gene>
    <name evidence="3" type="ordered locus">Ngar_c15950</name>
</gene>
<evidence type="ECO:0000313" key="3">
    <source>
        <dbReference type="EMBL" id="AFU58528.1"/>
    </source>
</evidence>
<name>K0IHV2_NITGG</name>
<dbReference type="GeneID" id="13797854"/>
<proteinExistence type="predicted"/>
<feature type="compositionally biased region" description="Acidic residues" evidence="2">
    <location>
        <begin position="253"/>
        <end position="262"/>
    </location>
</feature>
<dbReference type="BioCyc" id="CNIT1237085:G1324-1593-MONOMER"/>
<dbReference type="HOGENOM" id="CLU_992539_0_0_2"/>
<reference evidence="3 4" key="1">
    <citation type="journal article" date="2012" name="Environ. Microbiol.">
        <title>The genome of the ammonia-oxidizing Candidatus Nitrososphaera gargensis: insights into metabolic versatility and environmental adaptations.</title>
        <authorList>
            <person name="Spang A."/>
            <person name="Poehlein A."/>
            <person name="Offre P."/>
            <person name="Zumbragel S."/>
            <person name="Haider S."/>
            <person name="Rychlik N."/>
            <person name="Nowka B."/>
            <person name="Schmeisser C."/>
            <person name="Lebedeva E.V."/>
            <person name="Rattei T."/>
            <person name="Bohm C."/>
            <person name="Schmid M."/>
            <person name="Galushko A."/>
            <person name="Hatzenpichler R."/>
            <person name="Weinmaier T."/>
            <person name="Daniel R."/>
            <person name="Schleper C."/>
            <person name="Spieck E."/>
            <person name="Streit W."/>
            <person name="Wagner M."/>
        </authorList>
    </citation>
    <scope>NUCLEOTIDE SEQUENCE [LARGE SCALE GENOMIC DNA]</scope>
    <source>
        <strain evidence="4">Ga9.2</strain>
    </source>
</reference>
<dbReference type="RefSeq" id="WP_015019065.1">
    <property type="nucleotide sequence ID" value="NC_018719.1"/>
</dbReference>
<dbReference type="STRING" id="1237085.Ngar_c15950"/>
<dbReference type="Proteomes" id="UP000008037">
    <property type="component" value="Chromosome"/>
</dbReference>
<protein>
    <submittedName>
        <fullName evidence="3">Uncharacterized protein</fullName>
    </submittedName>
</protein>